<keyword evidence="2" id="KW-1185">Reference proteome</keyword>
<accession>A0A2P5CR46</accession>
<reference evidence="2" key="1">
    <citation type="submission" date="2016-06" db="EMBL/GenBank/DDBJ databases">
        <title>Parallel loss of symbiosis genes in relatives of nitrogen-fixing non-legume Parasponia.</title>
        <authorList>
            <person name="Van Velzen R."/>
            <person name="Holmer R."/>
            <person name="Bu F."/>
            <person name="Rutten L."/>
            <person name="Van Zeijl A."/>
            <person name="Liu W."/>
            <person name="Santuari L."/>
            <person name="Cao Q."/>
            <person name="Sharma T."/>
            <person name="Shen D."/>
            <person name="Roswanjaya Y."/>
            <person name="Wardhani T."/>
            <person name="Kalhor M.S."/>
            <person name="Jansen J."/>
            <person name="Van den Hoogen J."/>
            <person name="Gungor B."/>
            <person name="Hartog M."/>
            <person name="Hontelez J."/>
            <person name="Verver J."/>
            <person name="Yang W.-C."/>
            <person name="Schijlen E."/>
            <person name="Repin R."/>
            <person name="Schilthuizen M."/>
            <person name="Schranz E."/>
            <person name="Heidstra R."/>
            <person name="Miyata K."/>
            <person name="Fedorova E."/>
            <person name="Kohlen W."/>
            <person name="Bisseling T."/>
            <person name="Smit S."/>
            <person name="Geurts R."/>
        </authorList>
    </citation>
    <scope>NUCLEOTIDE SEQUENCE [LARGE SCALE GENOMIC DNA]</scope>
    <source>
        <strain evidence="2">cv. RG33-2</strain>
    </source>
</reference>
<evidence type="ECO:0000313" key="2">
    <source>
        <dbReference type="Proteomes" id="UP000237000"/>
    </source>
</evidence>
<protein>
    <submittedName>
        <fullName evidence="1">Uncharacterized protein</fullName>
    </submittedName>
</protein>
<proteinExistence type="predicted"/>
<dbReference type="EMBL" id="JXTC01000336">
    <property type="protein sequence ID" value="PON63515.1"/>
    <property type="molecule type" value="Genomic_DNA"/>
</dbReference>
<dbReference type="AlphaFoldDB" id="A0A2P5CR46"/>
<gene>
    <name evidence="1" type="ORF">TorRG33x02_275960</name>
</gene>
<dbReference type="Proteomes" id="UP000237000">
    <property type="component" value="Unassembled WGS sequence"/>
</dbReference>
<name>A0A2P5CR46_TREOI</name>
<comment type="caution">
    <text evidence="1">The sequence shown here is derived from an EMBL/GenBank/DDBJ whole genome shotgun (WGS) entry which is preliminary data.</text>
</comment>
<evidence type="ECO:0000313" key="1">
    <source>
        <dbReference type="EMBL" id="PON63515.1"/>
    </source>
</evidence>
<sequence length="27" mass="3034">DLVGLGQGLHINRRERSLWKVVVLAGF</sequence>
<dbReference type="InParanoid" id="A0A2P5CR46"/>
<feature type="non-terminal residue" evidence="1">
    <location>
        <position position="1"/>
    </location>
</feature>
<organism evidence="1 2">
    <name type="scientific">Trema orientale</name>
    <name type="common">Charcoal tree</name>
    <name type="synonym">Celtis orientalis</name>
    <dbReference type="NCBI Taxonomy" id="63057"/>
    <lineage>
        <taxon>Eukaryota</taxon>
        <taxon>Viridiplantae</taxon>
        <taxon>Streptophyta</taxon>
        <taxon>Embryophyta</taxon>
        <taxon>Tracheophyta</taxon>
        <taxon>Spermatophyta</taxon>
        <taxon>Magnoliopsida</taxon>
        <taxon>eudicotyledons</taxon>
        <taxon>Gunneridae</taxon>
        <taxon>Pentapetalae</taxon>
        <taxon>rosids</taxon>
        <taxon>fabids</taxon>
        <taxon>Rosales</taxon>
        <taxon>Cannabaceae</taxon>
        <taxon>Trema</taxon>
    </lineage>
</organism>